<evidence type="ECO:0000313" key="4">
    <source>
        <dbReference type="Proteomes" id="UP001500305"/>
    </source>
</evidence>
<dbReference type="InterPro" id="IPR043504">
    <property type="entry name" value="Peptidase_S1_PA_chymotrypsin"/>
</dbReference>
<dbReference type="InterPro" id="IPR009003">
    <property type="entry name" value="Peptidase_S1_PA"/>
</dbReference>
<comment type="caution">
    <text evidence="3">The sequence shown here is derived from an EMBL/GenBank/DDBJ whole genome shotgun (WGS) entry which is preliminary data.</text>
</comment>
<keyword evidence="4" id="KW-1185">Reference proteome</keyword>
<feature type="region of interest" description="Disordered" evidence="1">
    <location>
        <begin position="25"/>
        <end position="45"/>
    </location>
</feature>
<protein>
    <recommendedName>
        <fullName evidence="5">Serine protease</fullName>
    </recommendedName>
</protein>
<evidence type="ECO:0008006" key="5">
    <source>
        <dbReference type="Google" id="ProtNLM"/>
    </source>
</evidence>
<dbReference type="Gene3D" id="2.40.10.10">
    <property type="entry name" value="Trypsin-like serine proteases"/>
    <property type="match status" value="2"/>
</dbReference>
<accession>A0ABN3EQ73</accession>
<dbReference type="SUPFAM" id="SSF50494">
    <property type="entry name" value="Trypsin-like serine proteases"/>
    <property type="match status" value="1"/>
</dbReference>
<dbReference type="EMBL" id="BAAATR010000033">
    <property type="protein sequence ID" value="GAA2266341.1"/>
    <property type="molecule type" value="Genomic_DNA"/>
</dbReference>
<proteinExistence type="predicted"/>
<reference evidence="3 4" key="1">
    <citation type="journal article" date="2019" name="Int. J. Syst. Evol. Microbiol.">
        <title>The Global Catalogue of Microorganisms (GCM) 10K type strain sequencing project: providing services to taxonomists for standard genome sequencing and annotation.</title>
        <authorList>
            <consortium name="The Broad Institute Genomics Platform"/>
            <consortium name="The Broad Institute Genome Sequencing Center for Infectious Disease"/>
            <person name="Wu L."/>
            <person name="Ma J."/>
        </authorList>
    </citation>
    <scope>NUCLEOTIDE SEQUENCE [LARGE SCALE GENOMIC DNA]</scope>
    <source>
        <strain evidence="3 4">JCM 7356</strain>
    </source>
</reference>
<feature type="chain" id="PRO_5045429620" description="Serine protease" evidence="2">
    <location>
        <begin position="26"/>
        <end position="243"/>
    </location>
</feature>
<name>A0ABN3EQ73_9ACTN</name>
<dbReference type="RefSeq" id="WP_344639579.1">
    <property type="nucleotide sequence ID" value="NZ_BAAATR010000033.1"/>
</dbReference>
<sequence length="243" mass="25050">MKARWIGCALASAVIALGTQAAASAAPGPTTSTAPPGAEADRVGPLFSGPVAPGKHFCTASVIDSPTGDLLVTAAHCVSSPDGVVFAPGYRNGKAPYGAWRIVEVFETSGWHKNANQDQDFAFLRVAPDSEGRPIESVVGGIPLGVDESLHETVRLYGYPARSELPLLCTNVTTAFTAHQRRIDCPAYTGGTSGGPWVSESTGSVVGVIGGYQQGGDTADVSYSAAFGDTIADLYVSAVFSDR</sequence>
<dbReference type="PROSITE" id="PS00134">
    <property type="entry name" value="TRYPSIN_HIS"/>
    <property type="match status" value="1"/>
</dbReference>
<feature type="signal peptide" evidence="2">
    <location>
        <begin position="1"/>
        <end position="25"/>
    </location>
</feature>
<keyword evidence="2" id="KW-0732">Signal</keyword>
<feature type="compositionally biased region" description="Low complexity" evidence="1">
    <location>
        <begin position="25"/>
        <end position="38"/>
    </location>
</feature>
<organism evidence="3 4">
    <name type="scientific">Kitasatospora cystarginea</name>
    <dbReference type="NCBI Taxonomy" id="58350"/>
    <lineage>
        <taxon>Bacteria</taxon>
        <taxon>Bacillati</taxon>
        <taxon>Actinomycetota</taxon>
        <taxon>Actinomycetes</taxon>
        <taxon>Kitasatosporales</taxon>
        <taxon>Streptomycetaceae</taxon>
        <taxon>Kitasatospora</taxon>
    </lineage>
</organism>
<evidence type="ECO:0000256" key="1">
    <source>
        <dbReference type="SAM" id="MobiDB-lite"/>
    </source>
</evidence>
<dbReference type="Proteomes" id="UP001500305">
    <property type="component" value="Unassembled WGS sequence"/>
</dbReference>
<dbReference type="InterPro" id="IPR018114">
    <property type="entry name" value="TRYPSIN_HIS"/>
</dbReference>
<gene>
    <name evidence="3" type="ORF">GCM10010430_59200</name>
</gene>
<evidence type="ECO:0000313" key="3">
    <source>
        <dbReference type="EMBL" id="GAA2266341.1"/>
    </source>
</evidence>
<dbReference type="Pfam" id="PF13365">
    <property type="entry name" value="Trypsin_2"/>
    <property type="match status" value="1"/>
</dbReference>
<evidence type="ECO:0000256" key="2">
    <source>
        <dbReference type="SAM" id="SignalP"/>
    </source>
</evidence>